<comment type="caution">
    <text evidence="2">The sequence shown here is derived from an EMBL/GenBank/DDBJ whole genome shotgun (WGS) entry which is preliminary data.</text>
</comment>
<dbReference type="RefSeq" id="WP_306975988.1">
    <property type="nucleotide sequence ID" value="NZ_JAUSZV010000005.1"/>
</dbReference>
<gene>
    <name evidence="2" type="ORF">QFZ22_003407</name>
</gene>
<proteinExistence type="predicted"/>
<dbReference type="EMBL" id="JAUSZV010000005">
    <property type="protein sequence ID" value="MDQ0907422.1"/>
    <property type="molecule type" value="Genomic_DNA"/>
</dbReference>
<evidence type="ECO:0000313" key="3">
    <source>
        <dbReference type="Proteomes" id="UP001234216"/>
    </source>
</evidence>
<evidence type="ECO:0000313" key="2">
    <source>
        <dbReference type="EMBL" id="MDQ0907422.1"/>
    </source>
</evidence>
<name>A0AAW8FC89_9ACTN</name>
<dbReference type="Proteomes" id="UP001234216">
    <property type="component" value="Unassembled WGS sequence"/>
</dbReference>
<feature type="transmembrane region" description="Helical" evidence="1">
    <location>
        <begin position="165"/>
        <end position="190"/>
    </location>
</feature>
<protein>
    <recommendedName>
        <fullName evidence="4">KAP NTPase domain-containing protein</fullName>
    </recommendedName>
</protein>
<keyword evidence="1" id="KW-0812">Transmembrane</keyword>
<feature type="transmembrane region" description="Helical" evidence="1">
    <location>
        <begin position="456"/>
        <end position="475"/>
    </location>
</feature>
<feature type="transmembrane region" description="Helical" evidence="1">
    <location>
        <begin position="126"/>
        <end position="145"/>
    </location>
</feature>
<accession>A0AAW8FC89</accession>
<organism evidence="2 3">
    <name type="scientific">Streptomyces canus</name>
    <dbReference type="NCBI Taxonomy" id="58343"/>
    <lineage>
        <taxon>Bacteria</taxon>
        <taxon>Bacillati</taxon>
        <taxon>Actinomycetota</taxon>
        <taxon>Actinomycetes</taxon>
        <taxon>Kitasatosporales</taxon>
        <taxon>Streptomycetaceae</taxon>
        <taxon>Streptomyces</taxon>
        <taxon>Streptomyces aurantiacus group</taxon>
    </lineage>
</organism>
<dbReference type="SUPFAM" id="SSF52540">
    <property type="entry name" value="P-loop containing nucleoside triphosphate hydrolases"/>
    <property type="match status" value="1"/>
</dbReference>
<evidence type="ECO:0000256" key="1">
    <source>
        <dbReference type="SAM" id="Phobius"/>
    </source>
</evidence>
<dbReference type="AlphaFoldDB" id="A0AAW8FC89"/>
<dbReference type="InterPro" id="IPR027417">
    <property type="entry name" value="P-loop_NTPase"/>
</dbReference>
<feature type="transmembrane region" description="Helical" evidence="1">
    <location>
        <begin position="100"/>
        <end position="119"/>
    </location>
</feature>
<sequence>MSDGGYAWRGSGERAAYERAVRARLKDQRLRELLERRPTVTEDAVVAAMCAESVVTRVVGTSARTFTHRLHLRAGRLNDSHRWAAPQSPTLSALGGTDDFATFACGGGCAFPFLLALLTSWGASKLVAAPLALLSVLTVLTFVQARRAVLRSLPDTDPPSVWQAAFVAVPLVPLVFFLWLLEQLTAALWIRDLRRGRLPHTVDRVVEELLGDDRGTLLVTSSHEGLRSPRGHYFVLNGSAVELSRKMDQLDGGVIAVSGPRGVGKTTLMENCVRPDDFAVFAHAPATYAPHDFLTSLFVTVCRAYMSRAGYDPPEFVRLSYVRRAVRALSRPLGRLLRRLAFAVPAAALVVAGLYATERTLEQDHRPWAQRYGEELWEAVTGFVRDVFEGRRPEAALGLAVAGIALWVLRDSQAFSRWVQGITRTLFRVVTIGLMAGPVVSLYLDDQLRRWAPAMVTWWSVSLFFLWMVCGFQYLNTGAGLRTRVLWWRVDRAWFYGPPAKLIPLLALVLAAVDENTRPLLTDPDHSVRVLVFLLGALLHRLGRGPWSFLRPAPRLVVECRDHLYRLQTVQSSSAALTSGAAAQLLTLGSSHTSTLTSVPPNYPALVGEFRELLTRIAFDERLRGHRVVIAVDELDRLGTDVQALAFLGEIKAILGVPHVHYLVSVAEDVGATFVRRGLPHRDVTDSSLDDVLHVRPCGAAEAGRILARRAPGIGEPYVLLAHALSGGLPRDLIRYARRLHEIKSATRQAELQDVSALLIVEELSETLSGFRTLLAKQPWRAGDPDVLGLFRSVSAHLRAVCPCPGPMEELKRALARLAAPDTAGLGEAAGRLVDEAAAYVCLSLTLLEVFALPDFNPRREQAEGSPGGAPDLLAEARQELSLSPYTARHVIDGIRRAWGLSPVVPEPLDAAAVVPPPRRPECERHRVRRPVARAVVRTYSAGSTPARSSPYV</sequence>
<reference evidence="2" key="1">
    <citation type="submission" date="2023-07" db="EMBL/GenBank/DDBJ databases">
        <title>Comparative genomics of wheat-associated soil bacteria to identify genetic determinants of phenazine resistance.</title>
        <authorList>
            <person name="Mouncey N."/>
        </authorList>
    </citation>
    <scope>NUCLEOTIDE SEQUENCE</scope>
    <source>
        <strain evidence="2">V4I22</strain>
    </source>
</reference>
<feature type="transmembrane region" description="Helical" evidence="1">
    <location>
        <begin position="425"/>
        <end position="444"/>
    </location>
</feature>
<keyword evidence="1" id="KW-0472">Membrane</keyword>
<keyword evidence="1" id="KW-1133">Transmembrane helix</keyword>
<evidence type="ECO:0008006" key="4">
    <source>
        <dbReference type="Google" id="ProtNLM"/>
    </source>
</evidence>
<feature type="transmembrane region" description="Helical" evidence="1">
    <location>
        <begin position="495"/>
        <end position="514"/>
    </location>
</feature>